<dbReference type="Gene3D" id="2.30.30.40">
    <property type="entry name" value="SH3 Domains"/>
    <property type="match status" value="1"/>
</dbReference>
<evidence type="ECO:0000256" key="2">
    <source>
        <dbReference type="ARBA" id="ARBA00012438"/>
    </source>
</evidence>
<dbReference type="SUPFAM" id="SSF50341">
    <property type="entry name" value="CheW-like"/>
    <property type="match status" value="2"/>
</dbReference>
<name>A0A975GJQ1_9BACT</name>
<dbReference type="EMBL" id="CP061799">
    <property type="protein sequence ID" value="QTA83715.1"/>
    <property type="molecule type" value="Genomic_DNA"/>
</dbReference>
<proteinExistence type="predicted"/>
<dbReference type="InterPro" id="IPR051315">
    <property type="entry name" value="Bact_Chemotaxis_CheA"/>
</dbReference>
<dbReference type="GO" id="GO:0006935">
    <property type="term" value="P:chemotaxis"/>
    <property type="evidence" value="ECO:0007669"/>
    <property type="project" value="InterPro"/>
</dbReference>
<reference evidence="4" key="1">
    <citation type="journal article" date="2021" name="Microb. Physiol.">
        <title>Proteogenomic Insights into the Physiology of Marine, Sulfate-Reducing, Filamentous Desulfonema limicola and Desulfonema magnum.</title>
        <authorList>
            <person name="Schnaars V."/>
            <person name="Wohlbrand L."/>
            <person name="Scheve S."/>
            <person name="Hinrichs C."/>
            <person name="Reinhardt R."/>
            <person name="Rabus R."/>
        </authorList>
    </citation>
    <scope>NUCLEOTIDE SEQUENCE</scope>
    <source>
        <strain evidence="4">5ac10</strain>
    </source>
</reference>
<feature type="domain" description="CheW-like" evidence="3">
    <location>
        <begin position="168"/>
        <end position="297"/>
    </location>
</feature>
<dbReference type="SMART" id="SM00260">
    <property type="entry name" value="CheW"/>
    <property type="match status" value="1"/>
</dbReference>
<dbReference type="Gene3D" id="2.40.50.180">
    <property type="entry name" value="CheA-289, Domain 4"/>
    <property type="match status" value="1"/>
</dbReference>
<dbReference type="PANTHER" id="PTHR43395">
    <property type="entry name" value="SENSOR HISTIDINE KINASE CHEA"/>
    <property type="match status" value="1"/>
</dbReference>
<evidence type="ECO:0000313" key="5">
    <source>
        <dbReference type="Proteomes" id="UP000663720"/>
    </source>
</evidence>
<organism evidence="4 5">
    <name type="scientific">Desulfonema limicola</name>
    <dbReference type="NCBI Taxonomy" id="45656"/>
    <lineage>
        <taxon>Bacteria</taxon>
        <taxon>Pseudomonadati</taxon>
        <taxon>Thermodesulfobacteriota</taxon>
        <taxon>Desulfobacteria</taxon>
        <taxon>Desulfobacterales</taxon>
        <taxon>Desulfococcaceae</taxon>
        <taxon>Desulfonema</taxon>
    </lineage>
</organism>
<comment type="catalytic activity">
    <reaction evidence="1">
        <text>ATP + protein L-histidine = ADP + protein N-phospho-L-histidine.</text>
        <dbReference type="EC" id="2.7.13.3"/>
    </reaction>
</comment>
<dbReference type="Pfam" id="PF01584">
    <property type="entry name" value="CheW"/>
    <property type="match status" value="2"/>
</dbReference>
<protein>
    <recommendedName>
        <fullName evidence="2">histidine kinase</fullName>
        <ecNumber evidence="2">2.7.13.3</ecNumber>
    </recommendedName>
</protein>
<dbReference type="EC" id="2.7.13.3" evidence="2"/>
<gene>
    <name evidence="4" type="primary">cheW11</name>
    <name evidence="4" type="ORF">dnl_61300</name>
</gene>
<dbReference type="Proteomes" id="UP000663720">
    <property type="component" value="Chromosome"/>
</dbReference>
<dbReference type="GO" id="GO:0004673">
    <property type="term" value="F:protein histidine kinase activity"/>
    <property type="evidence" value="ECO:0007669"/>
    <property type="project" value="UniProtKB-EC"/>
</dbReference>
<dbReference type="InterPro" id="IPR036061">
    <property type="entry name" value="CheW-like_dom_sf"/>
</dbReference>
<dbReference type="GO" id="GO:0007165">
    <property type="term" value="P:signal transduction"/>
    <property type="evidence" value="ECO:0007669"/>
    <property type="project" value="InterPro"/>
</dbReference>
<accession>A0A975GJQ1</accession>
<dbReference type="KEGG" id="dli:dnl_61300"/>
<evidence type="ECO:0000259" key="3">
    <source>
        <dbReference type="SMART" id="SM00260"/>
    </source>
</evidence>
<evidence type="ECO:0000256" key="1">
    <source>
        <dbReference type="ARBA" id="ARBA00000085"/>
    </source>
</evidence>
<dbReference type="AlphaFoldDB" id="A0A975GJQ1"/>
<sequence length="307" mass="35178">MQFQCHIGDVIFLFKRNLKIKCPKNYMQKCYLFRGLDDQEIIRLGDTLLPIVRLSEVLKKKYAFTRKTRAETAAGYKSEKKSQSLNLAVLRTGLRQFGLVYDQIIGFEEIVVKPLHPNIKSLGIYSGVTIMSNGRAALILNPEGIAVHAGTQSFNNPARTLNQSVKKEKSLDILIFKSGIQERFALELHQIKRIEKIRLSDIEFIKNREFISINETTASIMRLDKVLNVSPCTEKNEMFLIIPKNIKQESGILISEIIDTVQFKEKINIETFIEPGLQGTGIIRNHMTLFLDIYGLFKKWQKSITLD</sequence>
<keyword evidence="5" id="KW-1185">Reference proteome</keyword>
<dbReference type="PANTHER" id="PTHR43395:SF1">
    <property type="entry name" value="CHEMOTAXIS PROTEIN CHEA"/>
    <property type="match status" value="1"/>
</dbReference>
<dbReference type="InterPro" id="IPR002545">
    <property type="entry name" value="CheW-lke_dom"/>
</dbReference>
<evidence type="ECO:0000313" key="4">
    <source>
        <dbReference type="EMBL" id="QTA83715.1"/>
    </source>
</evidence>